<keyword evidence="3" id="KW-1185">Reference proteome</keyword>
<dbReference type="InterPro" id="IPR000182">
    <property type="entry name" value="GNAT_dom"/>
</dbReference>
<evidence type="ECO:0000313" key="3">
    <source>
        <dbReference type="Proteomes" id="UP000592181"/>
    </source>
</evidence>
<feature type="domain" description="N-acetyltransferase" evidence="1">
    <location>
        <begin position="19"/>
        <end position="193"/>
    </location>
</feature>
<dbReference type="PROSITE" id="PS51186">
    <property type="entry name" value="GNAT"/>
    <property type="match status" value="1"/>
</dbReference>
<reference evidence="2 3" key="1">
    <citation type="submission" date="2020-07" db="EMBL/GenBank/DDBJ databases">
        <title>Sequencing the genomes of 1000 actinobacteria strains.</title>
        <authorList>
            <person name="Klenk H.-P."/>
        </authorList>
    </citation>
    <scope>NUCLEOTIDE SEQUENCE [LARGE SCALE GENOMIC DNA]</scope>
    <source>
        <strain evidence="2 3">DSM 24723</strain>
    </source>
</reference>
<dbReference type="PANTHER" id="PTHR43441">
    <property type="entry name" value="RIBOSOMAL-PROTEIN-SERINE ACETYLTRANSFERASE"/>
    <property type="match status" value="1"/>
</dbReference>
<dbReference type="Pfam" id="PF13302">
    <property type="entry name" value="Acetyltransf_3"/>
    <property type="match status" value="1"/>
</dbReference>
<accession>A0A852X3K1</accession>
<gene>
    <name evidence="2" type="ORF">BJY28_001516</name>
</gene>
<name>A0A852X3K1_9MICO</name>
<proteinExistence type="predicted"/>
<dbReference type="EMBL" id="JACBZX010000001">
    <property type="protein sequence ID" value="NYG37047.1"/>
    <property type="molecule type" value="Genomic_DNA"/>
</dbReference>
<comment type="caution">
    <text evidence="2">The sequence shown here is derived from an EMBL/GenBank/DDBJ whole genome shotgun (WGS) entry which is preliminary data.</text>
</comment>
<evidence type="ECO:0000259" key="1">
    <source>
        <dbReference type="PROSITE" id="PS51186"/>
    </source>
</evidence>
<dbReference type="EC" id="2.3.1.267" evidence="2"/>
<keyword evidence="2" id="KW-0012">Acyltransferase</keyword>
<dbReference type="GO" id="GO:0005737">
    <property type="term" value="C:cytoplasm"/>
    <property type="evidence" value="ECO:0007669"/>
    <property type="project" value="TreeGrafter"/>
</dbReference>
<dbReference type="InterPro" id="IPR016181">
    <property type="entry name" value="Acyl_CoA_acyltransferase"/>
</dbReference>
<dbReference type="AlphaFoldDB" id="A0A852X3K1"/>
<organism evidence="2 3">
    <name type="scientific">Janibacter alkaliphilus</name>
    <dbReference type="NCBI Taxonomy" id="1069963"/>
    <lineage>
        <taxon>Bacteria</taxon>
        <taxon>Bacillati</taxon>
        <taxon>Actinomycetota</taxon>
        <taxon>Actinomycetes</taxon>
        <taxon>Micrococcales</taxon>
        <taxon>Intrasporangiaceae</taxon>
        <taxon>Janibacter</taxon>
    </lineage>
</organism>
<evidence type="ECO:0000313" key="2">
    <source>
        <dbReference type="EMBL" id="NYG37047.1"/>
    </source>
</evidence>
<protein>
    <submittedName>
        <fullName evidence="2">Ribosomal-protein-alanine N-acetyltransferase</fullName>
        <ecNumber evidence="2">2.3.1.267</ecNumber>
    </submittedName>
</protein>
<dbReference type="InterPro" id="IPR051908">
    <property type="entry name" value="Ribosomal_N-acetyltransferase"/>
</dbReference>
<dbReference type="PANTHER" id="PTHR43441:SF10">
    <property type="entry name" value="ACETYLTRANSFERASE"/>
    <property type="match status" value="1"/>
</dbReference>
<dbReference type="SUPFAM" id="SSF55729">
    <property type="entry name" value="Acyl-CoA N-acyltransferases (Nat)"/>
    <property type="match status" value="1"/>
</dbReference>
<keyword evidence="2" id="KW-0808">Transferase</keyword>
<dbReference type="GO" id="GO:0008999">
    <property type="term" value="F:protein-N-terminal-alanine acetyltransferase activity"/>
    <property type="evidence" value="ECO:0007669"/>
    <property type="project" value="UniProtKB-EC"/>
</dbReference>
<dbReference type="Gene3D" id="3.40.630.30">
    <property type="match status" value="1"/>
</dbReference>
<dbReference type="Proteomes" id="UP000592181">
    <property type="component" value="Unassembled WGS sequence"/>
</dbReference>
<dbReference type="GO" id="GO:1990189">
    <property type="term" value="F:protein N-terminal-serine acetyltransferase activity"/>
    <property type="evidence" value="ECO:0007669"/>
    <property type="project" value="TreeGrafter"/>
</dbReference>
<dbReference type="RefSeq" id="WP_179462476.1">
    <property type="nucleotide sequence ID" value="NZ_JACBZX010000001.1"/>
</dbReference>
<sequence>MSRHWPVRLTGETPTGVGLVLRPLRRRDKGELLELRRQDADWLRPWDPTTPPGGGPRQDAVSDFRAYRRGLEAAARSGSTLPLLITSEGRIIGQISANTIVHGAFRSCSIGYWVASRMAGRWVAPTAVAMLGDHLLDPDGRALHRIQLDVRPENEASLRVVRKLGMRDEGRRAAYLHIDGDWREHLSFALVAEDLGPGGLQMRVSRAYQQSRARHTGGSAGP</sequence>